<dbReference type="AlphaFoldDB" id="A0AAV1Z0J3"/>
<dbReference type="Proteomes" id="UP001497382">
    <property type="component" value="Unassembled WGS sequence"/>
</dbReference>
<dbReference type="InterPro" id="IPR029526">
    <property type="entry name" value="PGBD"/>
</dbReference>
<feature type="domain" description="PiggyBac transposable element-derived protein" evidence="1">
    <location>
        <begin position="15"/>
        <end position="184"/>
    </location>
</feature>
<evidence type="ECO:0000313" key="2">
    <source>
        <dbReference type="EMBL" id="CAL1264790.1"/>
    </source>
</evidence>
<evidence type="ECO:0000259" key="1">
    <source>
        <dbReference type="Pfam" id="PF13843"/>
    </source>
</evidence>
<name>A0AAV1Z0J3_9ARAC</name>
<dbReference type="PANTHER" id="PTHR47272:SF1">
    <property type="entry name" value="PIGGYBAC TRANSPOSABLE ELEMENT-DERIVED PROTEIN 3-LIKE"/>
    <property type="match status" value="1"/>
</dbReference>
<gene>
    <name evidence="2" type="ORF">LARSCL_LOCUS2158</name>
</gene>
<keyword evidence="3" id="KW-1185">Reference proteome</keyword>
<dbReference type="EMBL" id="CAXIEN010000014">
    <property type="protein sequence ID" value="CAL1264790.1"/>
    <property type="molecule type" value="Genomic_DNA"/>
</dbReference>
<accession>A0AAV1Z0J3</accession>
<comment type="caution">
    <text evidence="2">The sequence shown here is derived from an EMBL/GenBank/DDBJ whole genome shotgun (WGS) entry which is preliminary data.</text>
</comment>
<organism evidence="2 3">
    <name type="scientific">Larinioides sclopetarius</name>
    <dbReference type="NCBI Taxonomy" id="280406"/>
    <lineage>
        <taxon>Eukaryota</taxon>
        <taxon>Metazoa</taxon>
        <taxon>Ecdysozoa</taxon>
        <taxon>Arthropoda</taxon>
        <taxon>Chelicerata</taxon>
        <taxon>Arachnida</taxon>
        <taxon>Araneae</taxon>
        <taxon>Araneomorphae</taxon>
        <taxon>Entelegynae</taxon>
        <taxon>Araneoidea</taxon>
        <taxon>Araneidae</taxon>
        <taxon>Larinioides</taxon>
    </lineage>
</organism>
<reference evidence="2 3" key="1">
    <citation type="submission" date="2024-04" db="EMBL/GenBank/DDBJ databases">
        <authorList>
            <person name="Rising A."/>
            <person name="Reimegard J."/>
            <person name="Sonavane S."/>
            <person name="Akerstrom W."/>
            <person name="Nylinder S."/>
            <person name="Hedman E."/>
            <person name="Kallberg Y."/>
        </authorList>
    </citation>
    <scope>NUCLEOTIDE SEQUENCE [LARGE SCALE GENOMIC DNA]</scope>
</reference>
<sequence length="187" mass="22209">MTENLMTKMKRNHYTFFFEYFNLEFWEELSVQTNLYSAQQLNHKSVKTNAHEIGLFIAMGSLKYNQVRMYWSRELGLPYFVNAMTRDRFFELRNYMHFADNSALRDDSDKLSKIRLFIDCVKKKCITLPRPKHISIDEQMIPFSGRCQFRQYMPSNSNPLKLKNFVLASTEGLVLDFKLYHGKGTVI</sequence>
<protein>
    <recommendedName>
        <fullName evidence="1">PiggyBac transposable element-derived protein domain-containing protein</fullName>
    </recommendedName>
</protein>
<proteinExistence type="predicted"/>
<evidence type="ECO:0000313" key="3">
    <source>
        <dbReference type="Proteomes" id="UP001497382"/>
    </source>
</evidence>
<dbReference type="PANTHER" id="PTHR47272">
    <property type="entry name" value="DDE_TNP_1_7 DOMAIN-CONTAINING PROTEIN"/>
    <property type="match status" value="1"/>
</dbReference>
<dbReference type="Pfam" id="PF13843">
    <property type="entry name" value="DDE_Tnp_1_7"/>
    <property type="match status" value="1"/>
</dbReference>